<evidence type="ECO:0000259" key="5">
    <source>
        <dbReference type="Pfam" id="PF08263"/>
    </source>
</evidence>
<gene>
    <name evidence="6" type="ORF">EJB05_24819</name>
</gene>
<feature type="compositionally biased region" description="Basic and acidic residues" evidence="4">
    <location>
        <begin position="14"/>
        <end position="24"/>
    </location>
</feature>
<evidence type="ECO:0000256" key="1">
    <source>
        <dbReference type="ARBA" id="ARBA00022614"/>
    </source>
</evidence>
<dbReference type="EMBL" id="RWGY01000011">
    <property type="protein sequence ID" value="TVU33038.1"/>
    <property type="molecule type" value="Genomic_DNA"/>
</dbReference>
<dbReference type="Pfam" id="PF08263">
    <property type="entry name" value="LRRNT_2"/>
    <property type="match status" value="1"/>
</dbReference>
<accession>A0A5J9VBK9</accession>
<dbReference type="PRINTS" id="PR00019">
    <property type="entry name" value="LEURICHRPT"/>
</dbReference>
<dbReference type="Gene3D" id="3.80.10.10">
    <property type="entry name" value="Ribonuclease Inhibitor"/>
    <property type="match status" value="1"/>
</dbReference>
<sequence length="173" mass="18794">MAQEPLQAYLLANETKDPLKDGNGRDSNVPTTKPLSYSQFPLVPLCYLASGFQVATNASTDHLALLSFKNLITDDPSGLLNSWGNKSTVTYCRWHGVTCGARGQRRGRVTALELPGLNLSGTISPKIANPTFLTRLDLSKNQLHGPAPHEFSLLLSLNHLDLSFNTLNGKIPP</sequence>
<feature type="non-terminal residue" evidence="6">
    <location>
        <position position="1"/>
    </location>
</feature>
<dbReference type="PANTHER" id="PTHR48060">
    <property type="entry name" value="DNA DAMAGE-REPAIR/TOLERATION PROTEIN DRT100"/>
    <property type="match status" value="1"/>
</dbReference>
<protein>
    <recommendedName>
        <fullName evidence="5">Leucine-rich repeat-containing N-terminal plant-type domain-containing protein</fullName>
    </recommendedName>
</protein>
<dbReference type="InterPro" id="IPR032675">
    <property type="entry name" value="LRR_dom_sf"/>
</dbReference>
<evidence type="ECO:0000313" key="6">
    <source>
        <dbReference type="EMBL" id="TVU33038.1"/>
    </source>
</evidence>
<dbReference type="InterPro" id="IPR013210">
    <property type="entry name" value="LRR_N_plant-typ"/>
</dbReference>
<feature type="domain" description="Leucine-rich repeat-containing N-terminal plant-type" evidence="5">
    <location>
        <begin position="59"/>
        <end position="99"/>
    </location>
</feature>
<dbReference type="SUPFAM" id="SSF52058">
    <property type="entry name" value="L domain-like"/>
    <property type="match status" value="1"/>
</dbReference>
<evidence type="ECO:0000256" key="2">
    <source>
        <dbReference type="ARBA" id="ARBA00022729"/>
    </source>
</evidence>
<keyword evidence="2" id="KW-0732">Signal</keyword>
<dbReference type="FunFam" id="3.80.10.10:FF:000565">
    <property type="entry name" value="Leucine-rich repeat receptor-like kinase protein FLORAL ORGAN NUMBER1"/>
    <property type="match status" value="1"/>
</dbReference>
<organism evidence="6 7">
    <name type="scientific">Eragrostis curvula</name>
    <name type="common">weeping love grass</name>
    <dbReference type="NCBI Taxonomy" id="38414"/>
    <lineage>
        <taxon>Eukaryota</taxon>
        <taxon>Viridiplantae</taxon>
        <taxon>Streptophyta</taxon>
        <taxon>Embryophyta</taxon>
        <taxon>Tracheophyta</taxon>
        <taxon>Spermatophyta</taxon>
        <taxon>Magnoliopsida</taxon>
        <taxon>Liliopsida</taxon>
        <taxon>Poales</taxon>
        <taxon>Poaceae</taxon>
        <taxon>PACMAD clade</taxon>
        <taxon>Chloridoideae</taxon>
        <taxon>Eragrostideae</taxon>
        <taxon>Eragrostidinae</taxon>
        <taxon>Eragrostis</taxon>
    </lineage>
</organism>
<keyword evidence="7" id="KW-1185">Reference proteome</keyword>
<evidence type="ECO:0000256" key="3">
    <source>
        <dbReference type="ARBA" id="ARBA00022737"/>
    </source>
</evidence>
<feature type="region of interest" description="Disordered" evidence="4">
    <location>
        <begin position="14"/>
        <end position="33"/>
    </location>
</feature>
<name>A0A5J9VBK9_9POAL</name>
<dbReference type="OrthoDB" id="676979at2759"/>
<proteinExistence type="predicted"/>
<keyword evidence="1" id="KW-0433">Leucine-rich repeat</keyword>
<dbReference type="Gramene" id="TVU33038">
    <property type="protein sequence ID" value="TVU33038"/>
    <property type="gene ID" value="EJB05_24819"/>
</dbReference>
<reference evidence="6 7" key="1">
    <citation type="journal article" date="2019" name="Sci. Rep.">
        <title>A high-quality genome of Eragrostis curvula grass provides insights into Poaceae evolution and supports new strategies to enhance forage quality.</title>
        <authorList>
            <person name="Carballo J."/>
            <person name="Santos B.A.C.M."/>
            <person name="Zappacosta D."/>
            <person name="Garbus I."/>
            <person name="Selva J.P."/>
            <person name="Gallo C.A."/>
            <person name="Diaz A."/>
            <person name="Albertini E."/>
            <person name="Caccamo M."/>
            <person name="Echenique V."/>
        </authorList>
    </citation>
    <scope>NUCLEOTIDE SEQUENCE [LARGE SCALE GENOMIC DNA]</scope>
    <source>
        <strain evidence="7">cv. Victoria</strain>
        <tissue evidence="6">Leaf</tissue>
    </source>
</reference>
<dbReference type="InterPro" id="IPR053211">
    <property type="entry name" value="DNA_repair-toleration"/>
</dbReference>
<comment type="caution">
    <text evidence="6">The sequence shown here is derived from an EMBL/GenBank/DDBJ whole genome shotgun (WGS) entry which is preliminary data.</text>
</comment>
<dbReference type="PANTHER" id="PTHR48060:SF21">
    <property type="entry name" value="L DOMAIN-LIKE PROTEIN"/>
    <property type="match status" value="1"/>
</dbReference>
<keyword evidence="3" id="KW-0677">Repeat</keyword>
<dbReference type="InterPro" id="IPR001611">
    <property type="entry name" value="Leu-rich_rpt"/>
</dbReference>
<dbReference type="Pfam" id="PF00560">
    <property type="entry name" value="LRR_1"/>
    <property type="match status" value="2"/>
</dbReference>
<evidence type="ECO:0000313" key="7">
    <source>
        <dbReference type="Proteomes" id="UP000324897"/>
    </source>
</evidence>
<dbReference type="Proteomes" id="UP000324897">
    <property type="component" value="Chromosome 1"/>
</dbReference>
<evidence type="ECO:0000256" key="4">
    <source>
        <dbReference type="SAM" id="MobiDB-lite"/>
    </source>
</evidence>
<dbReference type="AlphaFoldDB" id="A0A5J9VBK9"/>